<proteinExistence type="inferred from homology"/>
<evidence type="ECO:0000313" key="13">
    <source>
        <dbReference type="Proteomes" id="UP001470230"/>
    </source>
</evidence>
<dbReference type="PANTHER" id="PTHR48013">
    <property type="entry name" value="DUAL SPECIFICITY MITOGEN-ACTIVATED PROTEIN KINASE KINASE 5-RELATED"/>
    <property type="match status" value="1"/>
</dbReference>
<keyword evidence="10" id="KW-0175">Coiled coil</keyword>
<evidence type="ECO:0000256" key="9">
    <source>
        <dbReference type="ARBA" id="ARBA00051693"/>
    </source>
</evidence>
<evidence type="ECO:0000256" key="10">
    <source>
        <dbReference type="SAM" id="Coils"/>
    </source>
</evidence>
<evidence type="ECO:0000256" key="3">
    <source>
        <dbReference type="ARBA" id="ARBA00022777"/>
    </source>
</evidence>
<keyword evidence="2" id="KW-0547">Nucleotide-binding</keyword>
<comment type="catalytic activity">
    <reaction evidence="8">
        <text>L-threonyl-[protein] + ATP = O-phospho-L-threonyl-[protein] + ADP + H(+)</text>
        <dbReference type="Rhea" id="RHEA:46608"/>
        <dbReference type="Rhea" id="RHEA-COMP:11060"/>
        <dbReference type="Rhea" id="RHEA-COMP:11605"/>
        <dbReference type="ChEBI" id="CHEBI:15378"/>
        <dbReference type="ChEBI" id="CHEBI:30013"/>
        <dbReference type="ChEBI" id="CHEBI:30616"/>
        <dbReference type="ChEBI" id="CHEBI:61977"/>
        <dbReference type="ChEBI" id="CHEBI:456216"/>
        <dbReference type="EC" id="2.7.12.2"/>
    </reaction>
</comment>
<comment type="catalytic activity">
    <reaction evidence="7">
        <text>L-seryl-[protein] + ATP = O-phospho-L-seryl-[protein] + ADP + H(+)</text>
        <dbReference type="Rhea" id="RHEA:17989"/>
        <dbReference type="Rhea" id="RHEA-COMP:9863"/>
        <dbReference type="Rhea" id="RHEA-COMP:11604"/>
        <dbReference type="ChEBI" id="CHEBI:15378"/>
        <dbReference type="ChEBI" id="CHEBI:29999"/>
        <dbReference type="ChEBI" id="CHEBI:30616"/>
        <dbReference type="ChEBI" id="CHEBI:83421"/>
        <dbReference type="ChEBI" id="CHEBI:456216"/>
        <dbReference type="EC" id="2.7.12.2"/>
    </reaction>
</comment>
<dbReference type="Proteomes" id="UP001470230">
    <property type="component" value="Unassembled WGS sequence"/>
</dbReference>
<evidence type="ECO:0000313" key="12">
    <source>
        <dbReference type="EMBL" id="KAK8887650.1"/>
    </source>
</evidence>
<dbReference type="EMBL" id="JAPFFF010000006">
    <property type="protein sequence ID" value="KAK8887650.1"/>
    <property type="molecule type" value="Genomic_DNA"/>
</dbReference>
<dbReference type="PANTHER" id="PTHR48013:SF9">
    <property type="entry name" value="DUAL SPECIFICITY MITOGEN-ACTIVATED PROTEIN KINASE KINASE 5"/>
    <property type="match status" value="1"/>
</dbReference>
<dbReference type="InterPro" id="IPR008271">
    <property type="entry name" value="Ser/Thr_kinase_AS"/>
</dbReference>
<evidence type="ECO:0000259" key="11">
    <source>
        <dbReference type="PROSITE" id="PS50011"/>
    </source>
</evidence>
<accession>A0ABR2K962</accession>
<evidence type="ECO:0000256" key="5">
    <source>
        <dbReference type="ARBA" id="ARBA00038035"/>
    </source>
</evidence>
<evidence type="ECO:0000256" key="4">
    <source>
        <dbReference type="ARBA" id="ARBA00022840"/>
    </source>
</evidence>
<evidence type="ECO:0000256" key="7">
    <source>
        <dbReference type="ARBA" id="ARBA00049014"/>
    </source>
</evidence>
<evidence type="ECO:0000256" key="8">
    <source>
        <dbReference type="ARBA" id="ARBA00049299"/>
    </source>
</evidence>
<protein>
    <recommendedName>
        <fullName evidence="6">mitogen-activated protein kinase kinase</fullName>
        <ecNumber evidence="6">2.7.12.2</ecNumber>
    </recommendedName>
</protein>
<feature type="coiled-coil region" evidence="10">
    <location>
        <begin position="5"/>
        <end position="116"/>
    </location>
</feature>
<organism evidence="12 13">
    <name type="scientific">Tritrichomonas musculus</name>
    <dbReference type="NCBI Taxonomy" id="1915356"/>
    <lineage>
        <taxon>Eukaryota</taxon>
        <taxon>Metamonada</taxon>
        <taxon>Parabasalia</taxon>
        <taxon>Tritrichomonadida</taxon>
        <taxon>Tritrichomonadidae</taxon>
        <taxon>Tritrichomonas</taxon>
    </lineage>
</organism>
<sequence>MCLLEKSYELAIASLKSEIESLKTQIINAKKEKGTEINELKKQQEIEINNLKNTKETEINELKKKKEIEINELKKKKEIEINELKEQKEIEVGELIRQYEIEINQLTKQHEIDTSEVKKPRCNEKIEILDDQAMESYERIEEIRSGSSGRIYKVAKKVIYALKEMKAGISSRQFQQFLQEYELLCSLDHPNIVKTFGIFLSSQKHPPSILLEFCPLNLEEAIKMKKLNDIDLVLSIVQIVEGMKYVHFRKIIHRDLKPTNILIASDGTVKISDFGVSKLISLEEQQTMTEGVGTQKFMAPEIIDESDNYDEKVDVYSFGVVLFFVLSGGELPKIKMSEKMKGKKAEIPSSFTDFSRRLIAKCWSFNAKDRPSFEEISHELQNNASKLIRLENSQIKDAELKIKQHKVKIPSY</sequence>
<evidence type="ECO:0000256" key="1">
    <source>
        <dbReference type="ARBA" id="ARBA00022679"/>
    </source>
</evidence>
<dbReference type="EC" id="2.7.12.2" evidence="6"/>
<dbReference type="PROSITE" id="PS00108">
    <property type="entry name" value="PROTEIN_KINASE_ST"/>
    <property type="match status" value="1"/>
</dbReference>
<dbReference type="SUPFAM" id="SSF56112">
    <property type="entry name" value="Protein kinase-like (PK-like)"/>
    <property type="match status" value="1"/>
</dbReference>
<comment type="similarity">
    <text evidence="5">Belongs to the protein kinase superfamily. STE Ser/Thr protein kinase family. MAP kinase kinase subfamily.</text>
</comment>
<dbReference type="Pfam" id="PF00069">
    <property type="entry name" value="Pkinase"/>
    <property type="match status" value="1"/>
</dbReference>
<reference evidence="12 13" key="1">
    <citation type="submission" date="2024-04" db="EMBL/GenBank/DDBJ databases">
        <title>Tritrichomonas musculus Genome.</title>
        <authorList>
            <person name="Alves-Ferreira E."/>
            <person name="Grigg M."/>
            <person name="Lorenzi H."/>
            <person name="Galac M."/>
        </authorList>
    </citation>
    <scope>NUCLEOTIDE SEQUENCE [LARGE SCALE GENOMIC DNA]</scope>
    <source>
        <strain evidence="12 13">EAF2021</strain>
    </source>
</reference>
<dbReference type="InterPro" id="IPR011009">
    <property type="entry name" value="Kinase-like_dom_sf"/>
</dbReference>
<keyword evidence="1" id="KW-0808">Transferase</keyword>
<keyword evidence="3" id="KW-0418">Kinase</keyword>
<evidence type="ECO:0000256" key="6">
    <source>
        <dbReference type="ARBA" id="ARBA00038999"/>
    </source>
</evidence>
<gene>
    <name evidence="12" type="ORF">M9Y10_038703</name>
</gene>
<dbReference type="InterPro" id="IPR000719">
    <property type="entry name" value="Prot_kinase_dom"/>
</dbReference>
<dbReference type="SMART" id="SM00220">
    <property type="entry name" value="S_TKc"/>
    <property type="match status" value="1"/>
</dbReference>
<keyword evidence="4" id="KW-0067">ATP-binding</keyword>
<dbReference type="Gene3D" id="1.10.510.10">
    <property type="entry name" value="Transferase(Phosphotransferase) domain 1"/>
    <property type="match status" value="1"/>
</dbReference>
<feature type="domain" description="Protein kinase" evidence="11">
    <location>
        <begin position="137"/>
        <end position="381"/>
    </location>
</feature>
<keyword evidence="13" id="KW-1185">Reference proteome</keyword>
<dbReference type="PROSITE" id="PS50011">
    <property type="entry name" value="PROTEIN_KINASE_DOM"/>
    <property type="match status" value="1"/>
</dbReference>
<name>A0ABR2K962_9EUKA</name>
<comment type="caution">
    <text evidence="12">The sequence shown here is derived from an EMBL/GenBank/DDBJ whole genome shotgun (WGS) entry which is preliminary data.</text>
</comment>
<evidence type="ECO:0000256" key="2">
    <source>
        <dbReference type="ARBA" id="ARBA00022741"/>
    </source>
</evidence>
<comment type="catalytic activity">
    <reaction evidence="9">
        <text>L-tyrosyl-[protein] + ATP = O-phospho-L-tyrosyl-[protein] + ADP + H(+)</text>
        <dbReference type="Rhea" id="RHEA:10596"/>
        <dbReference type="Rhea" id="RHEA-COMP:10136"/>
        <dbReference type="Rhea" id="RHEA-COMP:20101"/>
        <dbReference type="ChEBI" id="CHEBI:15378"/>
        <dbReference type="ChEBI" id="CHEBI:30616"/>
        <dbReference type="ChEBI" id="CHEBI:46858"/>
        <dbReference type="ChEBI" id="CHEBI:61978"/>
        <dbReference type="ChEBI" id="CHEBI:456216"/>
        <dbReference type="EC" id="2.7.12.2"/>
    </reaction>
</comment>